<dbReference type="InterPro" id="IPR032781">
    <property type="entry name" value="ABC_tran_Xtn"/>
</dbReference>
<keyword evidence="1" id="KW-0547">Nucleotide-binding</keyword>
<dbReference type="PANTHER" id="PTHR42855:SF1">
    <property type="entry name" value="ABC TRANSPORTER DOMAIN-CONTAINING PROTEIN"/>
    <property type="match status" value="1"/>
</dbReference>
<dbReference type="PANTHER" id="PTHR42855">
    <property type="entry name" value="ABC TRANSPORTER ATP-BINDING SUBUNIT"/>
    <property type="match status" value="1"/>
</dbReference>
<dbReference type="Proteomes" id="UP000824261">
    <property type="component" value="Unassembled WGS sequence"/>
</dbReference>
<evidence type="ECO:0000313" key="6">
    <source>
        <dbReference type="EMBL" id="HIR01334.1"/>
    </source>
</evidence>
<dbReference type="SMART" id="SM00382">
    <property type="entry name" value="AAA"/>
    <property type="match status" value="2"/>
</dbReference>
<keyword evidence="3" id="KW-0175">Coiled coil</keyword>
<dbReference type="GO" id="GO:0005524">
    <property type="term" value="F:ATP binding"/>
    <property type="evidence" value="ECO:0007669"/>
    <property type="project" value="UniProtKB-KW"/>
</dbReference>
<dbReference type="InterPro" id="IPR017871">
    <property type="entry name" value="ABC_transporter-like_CS"/>
</dbReference>
<evidence type="ECO:0000313" key="7">
    <source>
        <dbReference type="Proteomes" id="UP000824261"/>
    </source>
</evidence>
<dbReference type="AlphaFoldDB" id="A0A9D1A038"/>
<dbReference type="InterPro" id="IPR003593">
    <property type="entry name" value="AAA+_ATPase"/>
</dbReference>
<dbReference type="Gene3D" id="3.40.50.300">
    <property type="entry name" value="P-loop containing nucleotide triphosphate hydrolases"/>
    <property type="match status" value="2"/>
</dbReference>
<feature type="domain" description="ABC transporter" evidence="5">
    <location>
        <begin position="5"/>
        <end position="223"/>
    </location>
</feature>
<dbReference type="GO" id="GO:0016887">
    <property type="term" value="F:ATP hydrolysis activity"/>
    <property type="evidence" value="ECO:0007669"/>
    <property type="project" value="InterPro"/>
</dbReference>
<comment type="caution">
    <text evidence="6">The sequence shown here is derived from an EMBL/GenBank/DDBJ whole genome shotgun (WGS) entry which is preliminary data.</text>
</comment>
<gene>
    <name evidence="6" type="ORF">IAA69_03630</name>
</gene>
<evidence type="ECO:0000256" key="4">
    <source>
        <dbReference type="SAM" id="MobiDB-lite"/>
    </source>
</evidence>
<evidence type="ECO:0000256" key="3">
    <source>
        <dbReference type="SAM" id="Coils"/>
    </source>
</evidence>
<dbReference type="PROSITE" id="PS00211">
    <property type="entry name" value="ABC_TRANSPORTER_1"/>
    <property type="match status" value="1"/>
</dbReference>
<dbReference type="InterPro" id="IPR051309">
    <property type="entry name" value="ABCF_ATPase"/>
</dbReference>
<dbReference type="SUPFAM" id="SSF52540">
    <property type="entry name" value="P-loop containing nucleoside triphosphate hydrolases"/>
    <property type="match status" value="2"/>
</dbReference>
<proteinExistence type="predicted"/>
<evidence type="ECO:0000256" key="1">
    <source>
        <dbReference type="ARBA" id="ARBA00022741"/>
    </source>
</evidence>
<reference evidence="6" key="1">
    <citation type="submission" date="2020-10" db="EMBL/GenBank/DDBJ databases">
        <authorList>
            <person name="Gilroy R."/>
        </authorList>
    </citation>
    <scope>NUCLEOTIDE SEQUENCE</scope>
    <source>
        <strain evidence="6">ChiGjej1B1-2707</strain>
    </source>
</reference>
<dbReference type="InterPro" id="IPR003439">
    <property type="entry name" value="ABC_transporter-like_ATP-bd"/>
</dbReference>
<feature type="compositionally biased region" description="Low complexity" evidence="4">
    <location>
        <begin position="523"/>
        <end position="542"/>
    </location>
</feature>
<evidence type="ECO:0000259" key="5">
    <source>
        <dbReference type="PROSITE" id="PS50893"/>
    </source>
</evidence>
<dbReference type="EMBL" id="DVGB01000044">
    <property type="protein sequence ID" value="HIR01334.1"/>
    <property type="molecule type" value="Genomic_DNA"/>
</dbReference>
<dbReference type="PROSITE" id="PS50893">
    <property type="entry name" value="ABC_TRANSPORTER_2"/>
    <property type="match status" value="2"/>
</dbReference>
<evidence type="ECO:0000256" key="2">
    <source>
        <dbReference type="ARBA" id="ARBA00022840"/>
    </source>
</evidence>
<organism evidence="6 7">
    <name type="scientific">Candidatus Aveggerthella stercoripullorum</name>
    <dbReference type="NCBI Taxonomy" id="2840688"/>
    <lineage>
        <taxon>Bacteria</taxon>
        <taxon>Bacillati</taxon>
        <taxon>Actinomycetota</taxon>
        <taxon>Coriobacteriia</taxon>
        <taxon>Eggerthellales</taxon>
        <taxon>Eggerthellaceae</taxon>
        <taxon>Eggerthellaceae incertae sedis</taxon>
        <taxon>Candidatus Aveggerthella</taxon>
    </lineage>
</organism>
<dbReference type="InterPro" id="IPR032524">
    <property type="entry name" value="ABC_tran_C"/>
</dbReference>
<sequence>MALLLGSEKVTVDFPAKTVLDEVTIGIMEGDRIGIVGRNGDGKSTLLSVLADAYEPDAGRIVRRSGVSVGLLGQVDALDPDQTVAHEVVGDRPEYEWASDASARDVIAGLLSDVPWTGTVGSLSGGQRRRVDLARLLVGSWDILMLDEPTNHLDVRAIAWLAEHLKRRWRDGEGALLLVTHDRWFLDEVCLSMWEVHDGMVEPFEGGYSAYIQQRVERDRQAYVAERKRQNILRKELAWLARGPQARGTKPKFRIDAARELIAAEPPVRDTIQLKQMAMQRLGKRVIDMENASKRMGDRTVLDRCTWLIGPGDRYGILGENGVGKTTLLRILRGELAPDSGTVKVGQTVKFAMLSQQLQELNQYAEDRVREVLGRYKTRYVVDGRELSPGQMIERLGFKKEHLNARVKDLSGGQKRRLQFMLILLDEPNVLILDEPGNDLDTDMLAVMEDLLDAWPGTLLLVTHDRYLMERVTDDQFALVDGKVVHLPGGVDEYLRMADARARANDLTFAEMVGSNAAETSVSGSGASSGLAGNSASGLSNNELRHMKKTMSSNMRKIGTLESKIAKAKEEMGAVDPSDYVALGEIQAKIADLNAQKDELELEWMELAELVGE</sequence>
<dbReference type="Pfam" id="PF00005">
    <property type="entry name" value="ABC_tran"/>
    <property type="match status" value="2"/>
</dbReference>
<feature type="region of interest" description="Disordered" evidence="4">
    <location>
        <begin position="520"/>
        <end position="542"/>
    </location>
</feature>
<dbReference type="InterPro" id="IPR027417">
    <property type="entry name" value="P-loop_NTPase"/>
</dbReference>
<accession>A0A9D1A038</accession>
<dbReference type="Pfam" id="PF16326">
    <property type="entry name" value="ABC_tran_CTD"/>
    <property type="match status" value="1"/>
</dbReference>
<dbReference type="CDD" id="cd03221">
    <property type="entry name" value="ABCF_EF-3"/>
    <property type="match status" value="2"/>
</dbReference>
<keyword evidence="2 6" id="KW-0067">ATP-binding</keyword>
<feature type="coiled-coil region" evidence="3">
    <location>
        <begin position="583"/>
        <end position="610"/>
    </location>
</feature>
<reference evidence="6" key="2">
    <citation type="journal article" date="2021" name="PeerJ">
        <title>Extensive microbial diversity within the chicken gut microbiome revealed by metagenomics and culture.</title>
        <authorList>
            <person name="Gilroy R."/>
            <person name="Ravi A."/>
            <person name="Getino M."/>
            <person name="Pursley I."/>
            <person name="Horton D.L."/>
            <person name="Alikhan N.F."/>
            <person name="Baker D."/>
            <person name="Gharbi K."/>
            <person name="Hall N."/>
            <person name="Watson M."/>
            <person name="Adriaenssens E.M."/>
            <person name="Foster-Nyarko E."/>
            <person name="Jarju S."/>
            <person name="Secka A."/>
            <person name="Antonio M."/>
            <person name="Oren A."/>
            <person name="Chaudhuri R.R."/>
            <person name="La Ragione R."/>
            <person name="Hildebrand F."/>
            <person name="Pallen M.J."/>
        </authorList>
    </citation>
    <scope>NUCLEOTIDE SEQUENCE</scope>
    <source>
        <strain evidence="6">ChiGjej1B1-2707</strain>
    </source>
</reference>
<protein>
    <submittedName>
        <fullName evidence="6">ABC-F family ATP-binding cassette domain-containing protein</fullName>
    </submittedName>
</protein>
<name>A0A9D1A038_9ACTN</name>
<feature type="domain" description="ABC transporter" evidence="5">
    <location>
        <begin position="287"/>
        <end position="506"/>
    </location>
</feature>
<dbReference type="GO" id="GO:0003677">
    <property type="term" value="F:DNA binding"/>
    <property type="evidence" value="ECO:0007669"/>
    <property type="project" value="InterPro"/>
</dbReference>
<dbReference type="Pfam" id="PF12848">
    <property type="entry name" value="ABC_tran_Xtn"/>
    <property type="match status" value="1"/>
</dbReference>